<dbReference type="AlphaFoldDB" id="A0A3N0GT80"/>
<dbReference type="GO" id="GO:0009927">
    <property type="term" value="F:histidine phosphotransfer kinase activity"/>
    <property type="evidence" value="ECO:0007669"/>
    <property type="project" value="TreeGrafter"/>
</dbReference>
<dbReference type="PROSITE" id="PS50109">
    <property type="entry name" value="HIS_KIN"/>
    <property type="match status" value="1"/>
</dbReference>
<comment type="cofactor">
    <cofactor evidence="2">
        <name>a divalent metal cation</name>
        <dbReference type="ChEBI" id="CHEBI:60240"/>
    </cofactor>
</comment>
<evidence type="ECO:0000256" key="9">
    <source>
        <dbReference type="ARBA" id="ARBA00023136"/>
    </source>
</evidence>
<dbReference type="PANTHER" id="PTHR43047">
    <property type="entry name" value="TWO-COMPONENT HISTIDINE PROTEIN KINASE"/>
    <property type="match status" value="1"/>
</dbReference>
<dbReference type="InterPro" id="IPR005467">
    <property type="entry name" value="His_kinase_dom"/>
</dbReference>
<evidence type="ECO:0000259" key="11">
    <source>
        <dbReference type="PROSITE" id="PS50109"/>
    </source>
</evidence>
<gene>
    <name evidence="13" type="ORF">EFL26_08935</name>
</gene>
<dbReference type="InterPro" id="IPR003661">
    <property type="entry name" value="HisK_dim/P_dom"/>
</dbReference>
<organism evidence="13 14">
    <name type="scientific">Nocardioides pocheonensis</name>
    <dbReference type="NCBI Taxonomy" id="661485"/>
    <lineage>
        <taxon>Bacteria</taxon>
        <taxon>Bacillati</taxon>
        <taxon>Actinomycetota</taxon>
        <taxon>Actinomycetes</taxon>
        <taxon>Propionibacteriales</taxon>
        <taxon>Nocardioidaceae</taxon>
        <taxon>Nocardioides</taxon>
    </lineage>
</organism>
<dbReference type="InterPro" id="IPR013767">
    <property type="entry name" value="PAS_fold"/>
</dbReference>
<dbReference type="PRINTS" id="PR00344">
    <property type="entry name" value="BCTRLSENSOR"/>
</dbReference>
<evidence type="ECO:0000256" key="4">
    <source>
        <dbReference type="ARBA" id="ARBA00012438"/>
    </source>
</evidence>
<dbReference type="PANTHER" id="PTHR43047:SF72">
    <property type="entry name" value="OSMOSENSING HISTIDINE PROTEIN KINASE SLN1"/>
    <property type="match status" value="1"/>
</dbReference>
<dbReference type="InterPro" id="IPR004358">
    <property type="entry name" value="Sig_transdc_His_kin-like_C"/>
</dbReference>
<dbReference type="NCBIfam" id="TIGR00229">
    <property type="entry name" value="sensory_box"/>
    <property type="match status" value="2"/>
</dbReference>
<comment type="caution">
    <text evidence="13">The sequence shown here is derived from an EMBL/GenBank/DDBJ whole genome shotgun (WGS) entry which is preliminary data.</text>
</comment>
<evidence type="ECO:0000256" key="10">
    <source>
        <dbReference type="SAM" id="Coils"/>
    </source>
</evidence>
<dbReference type="PROSITE" id="PS50112">
    <property type="entry name" value="PAS"/>
    <property type="match status" value="2"/>
</dbReference>
<dbReference type="Gene3D" id="1.10.287.130">
    <property type="match status" value="1"/>
</dbReference>
<dbReference type="SMART" id="SM00387">
    <property type="entry name" value="HATPase_c"/>
    <property type="match status" value="1"/>
</dbReference>
<reference evidence="13 14" key="1">
    <citation type="submission" date="2018-11" db="EMBL/GenBank/DDBJ databases">
        <authorList>
            <person name="Li F."/>
        </authorList>
    </citation>
    <scope>NUCLEOTIDE SEQUENCE [LARGE SCALE GENOMIC DNA]</scope>
    <source>
        <strain evidence="13 14">Gsoil 818</strain>
    </source>
</reference>
<dbReference type="SMART" id="SM00091">
    <property type="entry name" value="PAS"/>
    <property type="match status" value="2"/>
</dbReference>
<dbReference type="GO" id="GO:0005886">
    <property type="term" value="C:plasma membrane"/>
    <property type="evidence" value="ECO:0007669"/>
    <property type="project" value="UniProtKB-SubCell"/>
</dbReference>
<dbReference type="RefSeq" id="WP_123222549.1">
    <property type="nucleotide sequence ID" value="NZ_RJSF01000030.1"/>
</dbReference>
<dbReference type="EC" id="2.7.13.3" evidence="4"/>
<feature type="coiled-coil region" evidence="10">
    <location>
        <begin position="243"/>
        <end position="275"/>
    </location>
</feature>
<feature type="domain" description="PAS" evidence="12">
    <location>
        <begin position="10"/>
        <end position="62"/>
    </location>
</feature>
<evidence type="ECO:0000313" key="14">
    <source>
        <dbReference type="Proteomes" id="UP000279994"/>
    </source>
</evidence>
<dbReference type="GO" id="GO:0000155">
    <property type="term" value="F:phosphorelay sensor kinase activity"/>
    <property type="evidence" value="ECO:0007669"/>
    <property type="project" value="InterPro"/>
</dbReference>
<evidence type="ECO:0000256" key="3">
    <source>
        <dbReference type="ARBA" id="ARBA00004236"/>
    </source>
</evidence>
<keyword evidence="6" id="KW-0808">Transferase</keyword>
<keyword evidence="5" id="KW-0597">Phosphoprotein</keyword>
<dbReference type="Pfam" id="PF13426">
    <property type="entry name" value="PAS_9"/>
    <property type="match status" value="1"/>
</dbReference>
<dbReference type="CDD" id="cd00130">
    <property type="entry name" value="PAS"/>
    <property type="match status" value="2"/>
</dbReference>
<dbReference type="InterPro" id="IPR000014">
    <property type="entry name" value="PAS"/>
</dbReference>
<accession>A0A3N0GT80</accession>
<evidence type="ECO:0000256" key="6">
    <source>
        <dbReference type="ARBA" id="ARBA00022679"/>
    </source>
</evidence>
<evidence type="ECO:0000256" key="8">
    <source>
        <dbReference type="ARBA" id="ARBA00023012"/>
    </source>
</evidence>
<evidence type="ECO:0000259" key="12">
    <source>
        <dbReference type="PROSITE" id="PS50112"/>
    </source>
</evidence>
<name>A0A3N0GT80_9ACTN</name>
<keyword evidence="9" id="KW-0472">Membrane</keyword>
<evidence type="ECO:0000313" key="13">
    <source>
        <dbReference type="EMBL" id="RNM15310.1"/>
    </source>
</evidence>
<dbReference type="FunFam" id="1.10.287.130:FF:000001">
    <property type="entry name" value="Two-component sensor histidine kinase"/>
    <property type="match status" value="1"/>
</dbReference>
<protein>
    <recommendedName>
        <fullName evidence="4">histidine kinase</fullName>
        <ecNumber evidence="4">2.7.13.3</ecNumber>
    </recommendedName>
</protein>
<dbReference type="OrthoDB" id="9757990at2"/>
<dbReference type="Proteomes" id="UP000279994">
    <property type="component" value="Unassembled WGS sequence"/>
</dbReference>
<dbReference type="SUPFAM" id="SSF47384">
    <property type="entry name" value="Homodimeric domain of signal transducing histidine kinase"/>
    <property type="match status" value="1"/>
</dbReference>
<dbReference type="Gene3D" id="3.30.565.10">
    <property type="entry name" value="Histidine kinase-like ATPase, C-terminal domain"/>
    <property type="match status" value="1"/>
</dbReference>
<feature type="domain" description="PAS" evidence="12">
    <location>
        <begin position="131"/>
        <end position="184"/>
    </location>
</feature>
<dbReference type="Pfam" id="PF00512">
    <property type="entry name" value="HisKA"/>
    <property type="match status" value="1"/>
</dbReference>
<dbReference type="Pfam" id="PF00989">
    <property type="entry name" value="PAS"/>
    <property type="match status" value="1"/>
</dbReference>
<dbReference type="SMART" id="SM00388">
    <property type="entry name" value="HisKA"/>
    <property type="match status" value="1"/>
</dbReference>
<dbReference type="InterPro" id="IPR035965">
    <property type="entry name" value="PAS-like_dom_sf"/>
</dbReference>
<dbReference type="Gene3D" id="3.30.450.20">
    <property type="entry name" value="PAS domain"/>
    <property type="match status" value="2"/>
</dbReference>
<dbReference type="CDD" id="cd00082">
    <property type="entry name" value="HisKA"/>
    <property type="match status" value="1"/>
</dbReference>
<dbReference type="GO" id="GO:0005509">
    <property type="term" value="F:calcium ion binding"/>
    <property type="evidence" value="ECO:0007669"/>
    <property type="project" value="UniProtKB-ARBA"/>
</dbReference>
<keyword evidence="10" id="KW-0175">Coiled coil</keyword>
<keyword evidence="14" id="KW-1185">Reference proteome</keyword>
<evidence type="ECO:0000256" key="2">
    <source>
        <dbReference type="ARBA" id="ARBA00001968"/>
    </source>
</evidence>
<dbReference type="SUPFAM" id="SSF55874">
    <property type="entry name" value="ATPase domain of HSP90 chaperone/DNA topoisomerase II/histidine kinase"/>
    <property type="match status" value="1"/>
</dbReference>
<proteinExistence type="predicted"/>
<dbReference type="InterPro" id="IPR036890">
    <property type="entry name" value="HATPase_C_sf"/>
</dbReference>
<evidence type="ECO:0000256" key="1">
    <source>
        <dbReference type="ARBA" id="ARBA00000085"/>
    </source>
</evidence>
<dbReference type="Pfam" id="PF02518">
    <property type="entry name" value="HATPase_c"/>
    <property type="match status" value="1"/>
</dbReference>
<dbReference type="FunFam" id="3.30.565.10:FF:000006">
    <property type="entry name" value="Sensor histidine kinase WalK"/>
    <property type="match status" value="1"/>
</dbReference>
<keyword evidence="7" id="KW-0418">Kinase</keyword>
<dbReference type="GO" id="GO:0006355">
    <property type="term" value="P:regulation of DNA-templated transcription"/>
    <property type="evidence" value="ECO:0007669"/>
    <property type="project" value="InterPro"/>
</dbReference>
<keyword evidence="8" id="KW-0902">Two-component regulatory system</keyword>
<comment type="catalytic activity">
    <reaction evidence="1">
        <text>ATP + protein L-histidine = ADP + protein N-phospho-L-histidine.</text>
        <dbReference type="EC" id="2.7.13.3"/>
    </reaction>
</comment>
<comment type="subcellular location">
    <subcellularLocation>
        <location evidence="3">Cell membrane</location>
    </subcellularLocation>
</comment>
<evidence type="ECO:0000256" key="5">
    <source>
        <dbReference type="ARBA" id="ARBA00022553"/>
    </source>
</evidence>
<sequence>MDTELQRSERSVELGALLAAVPEAMIAVDAHGAVVAANQRCEPLLGYRPDELVGQPIEVLVPVRLRDHHASRRRAYAEQPHVRDLRVGPDFVAVRKDGSELPVEISLAPLATDDGPLVLATVRGTKRSRRDERLFRRFLEAAPDALVVVDDAGRIILLNAQAEEMFGYGRAELLGQSVEVLMPDRFAGMHATFRSGFVEHPRMRPIGVTGGLYGKRRDGREFPVEIALSPLQTDDGLMVLADIRDVTERLEVVEAMHAAEERQRLQEETQRMNDEFLATVSHELRTPLASILGYTELIVDHEELDPELEHFISVIMRNARRELRLVDDLLMLVNIDRRGLSIHVEEADLTRVVRDAVDSARPQADAGGLLIEVDLPAPPLVVACDADRIGEALDSLLSNALKFTPPGGRVDVRLYATETMARVEVSDSGIGIGTPEHHRVFERLYRSPTAIAREIPGAGLGLSIAAAIVEAHHGSIRVLRTDNSGTTFGLQVPLTP</sequence>
<evidence type="ECO:0000256" key="7">
    <source>
        <dbReference type="ARBA" id="ARBA00022777"/>
    </source>
</evidence>
<dbReference type="InterPro" id="IPR003594">
    <property type="entry name" value="HATPase_dom"/>
</dbReference>
<dbReference type="SUPFAM" id="SSF55785">
    <property type="entry name" value="PYP-like sensor domain (PAS domain)"/>
    <property type="match status" value="2"/>
</dbReference>
<dbReference type="EMBL" id="RJSF01000030">
    <property type="protein sequence ID" value="RNM15310.1"/>
    <property type="molecule type" value="Genomic_DNA"/>
</dbReference>
<feature type="domain" description="Histidine kinase" evidence="11">
    <location>
        <begin position="279"/>
        <end position="496"/>
    </location>
</feature>
<dbReference type="InterPro" id="IPR036097">
    <property type="entry name" value="HisK_dim/P_sf"/>
</dbReference>